<dbReference type="RefSeq" id="WP_262573057.1">
    <property type="nucleotide sequence ID" value="NZ_JAOQKJ010000002.1"/>
</dbReference>
<comment type="caution">
    <text evidence="12">The sequence shown here is derived from an EMBL/GenBank/DDBJ whole genome shotgun (WGS) entry which is preliminary data.</text>
</comment>
<keyword evidence="13" id="KW-1185">Reference proteome</keyword>
<keyword evidence="7 10" id="KW-0067">ATP-binding</keyword>
<gene>
    <name evidence="10 12" type="primary">nadD</name>
    <name evidence="12" type="ORF">OCV77_02445</name>
</gene>
<evidence type="ECO:0000256" key="1">
    <source>
        <dbReference type="ARBA" id="ARBA00002324"/>
    </source>
</evidence>
<name>A0ABT2SZE6_9FIRM</name>
<evidence type="ECO:0000256" key="9">
    <source>
        <dbReference type="ARBA" id="ARBA00048721"/>
    </source>
</evidence>
<dbReference type="HAMAP" id="MF_00244">
    <property type="entry name" value="NaMN_adenylyltr"/>
    <property type="match status" value="1"/>
</dbReference>
<evidence type="ECO:0000313" key="13">
    <source>
        <dbReference type="Proteomes" id="UP001652432"/>
    </source>
</evidence>
<organism evidence="12 13">
    <name type="scientific">Suilimivivens aceti</name>
    <dbReference type="NCBI Taxonomy" id="2981774"/>
    <lineage>
        <taxon>Bacteria</taxon>
        <taxon>Bacillati</taxon>
        <taxon>Bacillota</taxon>
        <taxon>Clostridia</taxon>
        <taxon>Lachnospirales</taxon>
        <taxon>Lachnospiraceae</taxon>
        <taxon>Suilimivivens</taxon>
    </lineage>
</organism>
<dbReference type="PANTHER" id="PTHR39321">
    <property type="entry name" value="NICOTINATE-NUCLEOTIDE ADENYLYLTRANSFERASE-RELATED"/>
    <property type="match status" value="1"/>
</dbReference>
<dbReference type="NCBIfam" id="NF000840">
    <property type="entry name" value="PRK00071.1-3"/>
    <property type="match status" value="1"/>
</dbReference>
<evidence type="ECO:0000259" key="11">
    <source>
        <dbReference type="Pfam" id="PF01467"/>
    </source>
</evidence>
<reference evidence="12 13" key="1">
    <citation type="journal article" date="2021" name="ISME Commun">
        <title>Automated analysis of genomic sequences facilitates high-throughput and comprehensive description of bacteria.</title>
        <authorList>
            <person name="Hitch T.C.A."/>
        </authorList>
    </citation>
    <scope>NUCLEOTIDE SEQUENCE [LARGE SCALE GENOMIC DNA]</scope>
    <source>
        <strain evidence="12 13">Sanger_18</strain>
    </source>
</reference>
<sequence>MTNRKTGLIGGTFNPVHYGHLFLAEQAMEYCHLDQVLFIPSGISYMKNVREIASAEDRLQMVRLATENHPDFHVSSVETDRPGESYTCETLLTLSREYADTRFYFIIGADNLFSIEKWKEPAEIFRRCTLVAAFRGDEARSALEEKAEDLYHKYQAEIILLPKRRIDISSTEIRQRITEKRSIRYMVPEPVRNYITEHGLYQKA</sequence>
<keyword evidence="8 10" id="KW-0520">NAD</keyword>
<dbReference type="NCBIfam" id="TIGR00125">
    <property type="entry name" value="cyt_tran_rel"/>
    <property type="match status" value="1"/>
</dbReference>
<evidence type="ECO:0000256" key="8">
    <source>
        <dbReference type="ARBA" id="ARBA00023027"/>
    </source>
</evidence>
<dbReference type="EMBL" id="JAOQKJ010000002">
    <property type="protein sequence ID" value="MCU6743371.1"/>
    <property type="molecule type" value="Genomic_DNA"/>
</dbReference>
<evidence type="ECO:0000256" key="6">
    <source>
        <dbReference type="ARBA" id="ARBA00022741"/>
    </source>
</evidence>
<comment type="catalytic activity">
    <reaction evidence="9 10">
        <text>nicotinate beta-D-ribonucleotide + ATP + H(+) = deamido-NAD(+) + diphosphate</text>
        <dbReference type="Rhea" id="RHEA:22860"/>
        <dbReference type="ChEBI" id="CHEBI:15378"/>
        <dbReference type="ChEBI" id="CHEBI:30616"/>
        <dbReference type="ChEBI" id="CHEBI:33019"/>
        <dbReference type="ChEBI" id="CHEBI:57502"/>
        <dbReference type="ChEBI" id="CHEBI:58437"/>
        <dbReference type="EC" id="2.7.7.18"/>
    </reaction>
</comment>
<feature type="domain" description="Cytidyltransferase-like" evidence="11">
    <location>
        <begin position="8"/>
        <end position="176"/>
    </location>
</feature>
<dbReference type="SUPFAM" id="SSF52374">
    <property type="entry name" value="Nucleotidylyl transferase"/>
    <property type="match status" value="1"/>
</dbReference>
<dbReference type="NCBIfam" id="TIGR00482">
    <property type="entry name" value="nicotinate (nicotinamide) nucleotide adenylyltransferase"/>
    <property type="match status" value="1"/>
</dbReference>
<dbReference type="GO" id="GO:0004515">
    <property type="term" value="F:nicotinate-nucleotide adenylyltransferase activity"/>
    <property type="evidence" value="ECO:0007669"/>
    <property type="project" value="UniProtKB-EC"/>
</dbReference>
<evidence type="ECO:0000256" key="7">
    <source>
        <dbReference type="ARBA" id="ARBA00022840"/>
    </source>
</evidence>
<evidence type="ECO:0000313" key="12">
    <source>
        <dbReference type="EMBL" id="MCU6743371.1"/>
    </source>
</evidence>
<comment type="pathway">
    <text evidence="2 10">Cofactor biosynthesis; NAD(+) biosynthesis; deamido-NAD(+) from nicotinate D-ribonucleotide: step 1/1.</text>
</comment>
<dbReference type="Proteomes" id="UP001652432">
    <property type="component" value="Unassembled WGS sequence"/>
</dbReference>
<evidence type="ECO:0000256" key="5">
    <source>
        <dbReference type="ARBA" id="ARBA00022695"/>
    </source>
</evidence>
<dbReference type="InterPro" id="IPR014729">
    <property type="entry name" value="Rossmann-like_a/b/a_fold"/>
</dbReference>
<keyword evidence="4 10" id="KW-0808">Transferase</keyword>
<dbReference type="Gene3D" id="3.40.50.620">
    <property type="entry name" value="HUPs"/>
    <property type="match status" value="1"/>
</dbReference>
<dbReference type="EC" id="2.7.7.18" evidence="10"/>
<comment type="similarity">
    <text evidence="10">Belongs to the NadD family.</text>
</comment>
<dbReference type="InterPro" id="IPR005248">
    <property type="entry name" value="NadD/NMNAT"/>
</dbReference>
<dbReference type="CDD" id="cd02165">
    <property type="entry name" value="NMNAT"/>
    <property type="match status" value="1"/>
</dbReference>
<dbReference type="Pfam" id="PF01467">
    <property type="entry name" value="CTP_transf_like"/>
    <property type="match status" value="1"/>
</dbReference>
<dbReference type="PANTHER" id="PTHR39321:SF3">
    <property type="entry name" value="PHOSPHOPANTETHEINE ADENYLYLTRANSFERASE"/>
    <property type="match status" value="1"/>
</dbReference>
<keyword evidence="5 10" id="KW-0548">Nucleotidyltransferase</keyword>
<evidence type="ECO:0000256" key="10">
    <source>
        <dbReference type="HAMAP-Rule" id="MF_00244"/>
    </source>
</evidence>
<evidence type="ECO:0000256" key="3">
    <source>
        <dbReference type="ARBA" id="ARBA00022642"/>
    </source>
</evidence>
<keyword evidence="3 10" id="KW-0662">Pyridine nucleotide biosynthesis</keyword>
<dbReference type="InterPro" id="IPR004821">
    <property type="entry name" value="Cyt_trans-like"/>
</dbReference>
<comment type="function">
    <text evidence="1 10">Catalyzes the reversible adenylation of nicotinate mononucleotide (NaMN) to nicotinic acid adenine dinucleotide (NaAD).</text>
</comment>
<keyword evidence="6 10" id="KW-0547">Nucleotide-binding</keyword>
<proteinExistence type="inferred from homology"/>
<protein>
    <recommendedName>
        <fullName evidence="10">Probable nicotinate-nucleotide adenylyltransferase</fullName>
        <ecNumber evidence="10">2.7.7.18</ecNumber>
    </recommendedName>
    <alternativeName>
        <fullName evidence="10">Deamido-NAD(+) diphosphorylase</fullName>
    </alternativeName>
    <alternativeName>
        <fullName evidence="10">Deamido-NAD(+) pyrophosphorylase</fullName>
    </alternativeName>
    <alternativeName>
        <fullName evidence="10">Nicotinate mononucleotide adenylyltransferase</fullName>
        <shortName evidence="10">NaMN adenylyltransferase</shortName>
    </alternativeName>
</protein>
<evidence type="ECO:0000256" key="4">
    <source>
        <dbReference type="ARBA" id="ARBA00022679"/>
    </source>
</evidence>
<evidence type="ECO:0000256" key="2">
    <source>
        <dbReference type="ARBA" id="ARBA00005019"/>
    </source>
</evidence>
<accession>A0ABT2SZE6</accession>